<dbReference type="AlphaFoldDB" id="A0AAV4X8R5"/>
<reference evidence="1 2" key="1">
    <citation type="submission" date="2021-06" db="EMBL/GenBank/DDBJ databases">
        <title>Caerostris extrusa draft genome.</title>
        <authorList>
            <person name="Kono N."/>
            <person name="Arakawa K."/>
        </authorList>
    </citation>
    <scope>NUCLEOTIDE SEQUENCE [LARGE SCALE GENOMIC DNA]</scope>
</reference>
<organism evidence="1 2">
    <name type="scientific">Caerostris extrusa</name>
    <name type="common">Bark spider</name>
    <name type="synonym">Caerostris bankana</name>
    <dbReference type="NCBI Taxonomy" id="172846"/>
    <lineage>
        <taxon>Eukaryota</taxon>
        <taxon>Metazoa</taxon>
        <taxon>Ecdysozoa</taxon>
        <taxon>Arthropoda</taxon>
        <taxon>Chelicerata</taxon>
        <taxon>Arachnida</taxon>
        <taxon>Araneae</taxon>
        <taxon>Araneomorphae</taxon>
        <taxon>Entelegynae</taxon>
        <taxon>Araneoidea</taxon>
        <taxon>Araneidae</taxon>
        <taxon>Caerostris</taxon>
    </lineage>
</organism>
<dbReference type="Proteomes" id="UP001054945">
    <property type="component" value="Unassembled WGS sequence"/>
</dbReference>
<sequence length="70" mass="8407">MLMKMMEVMMMKVDVDGSDVDDDERHWPRLTRENPVNWASLQHERRFRNIVGYWSRDLEKPRDGNISIGD</sequence>
<proteinExistence type="predicted"/>
<comment type="caution">
    <text evidence="1">The sequence shown here is derived from an EMBL/GenBank/DDBJ whole genome shotgun (WGS) entry which is preliminary data.</text>
</comment>
<dbReference type="EMBL" id="BPLR01017308">
    <property type="protein sequence ID" value="GIY90269.1"/>
    <property type="molecule type" value="Genomic_DNA"/>
</dbReference>
<protein>
    <submittedName>
        <fullName evidence="1">Uncharacterized protein</fullName>
    </submittedName>
</protein>
<evidence type="ECO:0000313" key="2">
    <source>
        <dbReference type="Proteomes" id="UP001054945"/>
    </source>
</evidence>
<gene>
    <name evidence="1" type="ORF">CEXT_232521</name>
</gene>
<evidence type="ECO:0000313" key="1">
    <source>
        <dbReference type="EMBL" id="GIY90269.1"/>
    </source>
</evidence>
<accession>A0AAV4X8R5</accession>
<keyword evidence="2" id="KW-1185">Reference proteome</keyword>
<name>A0AAV4X8R5_CAEEX</name>